<evidence type="ECO:0000313" key="1">
    <source>
        <dbReference type="EMBL" id="TEU24986.1"/>
    </source>
</evidence>
<keyword evidence="2" id="KW-1185">Reference proteome</keyword>
<name>A0A4Y7XB48_9GAMM</name>
<dbReference type="STRING" id="1120977.GCA_000619845_01958"/>
<organism evidence="1 2">
    <name type="scientific">Alkanindiges illinoisensis</name>
    <dbReference type="NCBI Taxonomy" id="197183"/>
    <lineage>
        <taxon>Bacteria</taxon>
        <taxon>Pseudomonadati</taxon>
        <taxon>Pseudomonadota</taxon>
        <taxon>Gammaproteobacteria</taxon>
        <taxon>Moraxellales</taxon>
        <taxon>Moraxellaceae</taxon>
        <taxon>Alkanindiges</taxon>
    </lineage>
</organism>
<accession>A0A4Y7XB48</accession>
<dbReference type="EMBL" id="SNTY01000047">
    <property type="protein sequence ID" value="TEU24986.1"/>
    <property type="molecule type" value="Genomic_DNA"/>
</dbReference>
<reference evidence="1 2" key="1">
    <citation type="submission" date="2019-03" db="EMBL/GenBank/DDBJ databases">
        <title>Alkanindiges illinoisensis: a potential pathogenic isolated from ascites of a gastric cancer patient with abdominal metastasis.</title>
        <authorList>
            <person name="Hu X."/>
            <person name="Yang B."/>
            <person name="Yan X."/>
            <person name="Lin L."/>
            <person name="Zhao H."/>
            <person name="Zhou F."/>
            <person name="Su B."/>
            <person name="Chen J."/>
            <person name="Rui Y."/>
            <person name="Wang Q."/>
            <person name="Zheng L."/>
        </authorList>
    </citation>
    <scope>NUCLEOTIDE SEQUENCE [LARGE SCALE GENOMIC DNA]</scope>
    <source>
        <strain evidence="1 2">NFYY 23406</strain>
    </source>
</reference>
<gene>
    <name evidence="1" type="ORF">E2B99_10530</name>
</gene>
<dbReference type="AlphaFoldDB" id="A0A4Y7XB48"/>
<proteinExistence type="predicted"/>
<sequence>MRSLQSVLQIGSILLLSALGGVSVVTTPALANRPAAQFNGAQLNSAQFNIAKGLAPAQNQQVKVLDQFAGNFRILGRKDYQNDREAQFSPVDFAVSEGLLASKYYYPLIGVRQDNRYLTWSMSKLPLPPKKAMQLVSNIHIIPANPKIAAELKQVKQGDLVNLRGDLVEVDDHGWTWRSSLSRTDVGDGACELLRVQSIQWVEK</sequence>
<dbReference type="OrthoDB" id="6706661at2"/>
<dbReference type="Proteomes" id="UP000297834">
    <property type="component" value="Unassembled WGS sequence"/>
</dbReference>
<comment type="caution">
    <text evidence="1">The sequence shown here is derived from an EMBL/GenBank/DDBJ whole genome shotgun (WGS) entry which is preliminary data.</text>
</comment>
<evidence type="ECO:0000313" key="2">
    <source>
        <dbReference type="Proteomes" id="UP000297834"/>
    </source>
</evidence>
<protein>
    <submittedName>
        <fullName evidence="1">Uncharacterized protein</fullName>
    </submittedName>
</protein>